<sequence>MPTSPTGNVFPALVVVGHIVTLIAVWRWRVCTKQGKTSWNSLLTGLFQERSPLTLTWRLFGHFLLAVLPVESALLSWMFPCEHVWFLLPPLFFPFQFPVLTLNPITAFCSMLPNPKALQQWP</sequence>
<reference evidence="2" key="2">
    <citation type="submission" date="2004-02" db="EMBL/GenBank/DDBJ databases">
        <authorList>
            <consortium name="Genoscope"/>
            <consortium name="Whitehead Institute Centre for Genome Research"/>
        </authorList>
    </citation>
    <scope>NUCLEOTIDE SEQUENCE</scope>
</reference>
<reference evidence="2" key="1">
    <citation type="journal article" date="2004" name="Nature">
        <title>Genome duplication in the teleost fish Tetraodon nigroviridis reveals the early vertebrate proto-karyotype.</title>
        <authorList>
            <person name="Jaillon O."/>
            <person name="Aury J.-M."/>
            <person name="Brunet F."/>
            <person name="Petit J.-L."/>
            <person name="Stange-Thomann N."/>
            <person name="Mauceli E."/>
            <person name="Bouneau L."/>
            <person name="Fischer C."/>
            <person name="Ozouf-Costaz C."/>
            <person name="Bernot A."/>
            <person name="Nicaud S."/>
            <person name="Jaffe D."/>
            <person name="Fisher S."/>
            <person name="Lutfalla G."/>
            <person name="Dossat C."/>
            <person name="Segurens B."/>
            <person name="Dasilva C."/>
            <person name="Salanoubat M."/>
            <person name="Levy M."/>
            <person name="Boudet N."/>
            <person name="Castellano S."/>
            <person name="Anthouard V."/>
            <person name="Jubin C."/>
            <person name="Castelli V."/>
            <person name="Katinka M."/>
            <person name="Vacherie B."/>
            <person name="Biemont C."/>
            <person name="Skalli Z."/>
            <person name="Cattolico L."/>
            <person name="Poulain J."/>
            <person name="De Berardinis V."/>
            <person name="Cruaud C."/>
            <person name="Duprat S."/>
            <person name="Brottier P."/>
            <person name="Coutanceau J.-P."/>
            <person name="Gouzy J."/>
            <person name="Parra G."/>
            <person name="Lardier G."/>
            <person name="Chapple C."/>
            <person name="McKernan K.J."/>
            <person name="McEwan P."/>
            <person name="Bosak S."/>
            <person name="Kellis M."/>
            <person name="Volff J.-N."/>
            <person name="Guigo R."/>
            <person name="Zody M.C."/>
            <person name="Mesirov J."/>
            <person name="Lindblad-Toh K."/>
            <person name="Birren B."/>
            <person name="Nusbaum C."/>
            <person name="Kahn D."/>
            <person name="Robinson-Rechavi M."/>
            <person name="Laudet V."/>
            <person name="Schachter V."/>
            <person name="Quetier F."/>
            <person name="Saurin W."/>
            <person name="Scarpelli C."/>
            <person name="Wincker P."/>
            <person name="Lander E.S."/>
            <person name="Weissenbach J."/>
            <person name="Roest Crollius H."/>
        </authorList>
    </citation>
    <scope>NUCLEOTIDE SEQUENCE [LARGE SCALE GENOMIC DNA]</scope>
</reference>
<dbReference type="OrthoDB" id="10585611at2759"/>
<evidence type="ECO:0000256" key="1">
    <source>
        <dbReference type="SAM" id="Phobius"/>
    </source>
</evidence>
<organism evidence="2">
    <name type="scientific">Tetraodon nigroviridis</name>
    <name type="common">Spotted green pufferfish</name>
    <name type="synonym">Chelonodon nigroviridis</name>
    <dbReference type="NCBI Taxonomy" id="99883"/>
    <lineage>
        <taxon>Eukaryota</taxon>
        <taxon>Metazoa</taxon>
        <taxon>Chordata</taxon>
        <taxon>Craniata</taxon>
        <taxon>Vertebrata</taxon>
        <taxon>Euteleostomi</taxon>
        <taxon>Actinopterygii</taxon>
        <taxon>Neopterygii</taxon>
        <taxon>Teleostei</taxon>
        <taxon>Neoteleostei</taxon>
        <taxon>Acanthomorphata</taxon>
        <taxon>Eupercaria</taxon>
        <taxon>Tetraodontiformes</taxon>
        <taxon>Tetradontoidea</taxon>
        <taxon>Tetraodontidae</taxon>
        <taxon>Tetraodon</taxon>
    </lineage>
</organism>
<name>Q4SY66_TETNG</name>
<keyword evidence="1" id="KW-0472">Membrane</keyword>
<accession>Q4SY66</accession>
<comment type="caution">
    <text evidence="2">The sequence shown here is derived from an EMBL/GenBank/DDBJ whole genome shotgun (WGS) entry which is preliminary data.</text>
</comment>
<feature type="transmembrane region" description="Helical" evidence="1">
    <location>
        <begin position="6"/>
        <end position="26"/>
    </location>
</feature>
<feature type="transmembrane region" description="Helical" evidence="1">
    <location>
        <begin position="91"/>
        <end position="112"/>
    </location>
</feature>
<evidence type="ECO:0000313" key="2">
    <source>
        <dbReference type="EMBL" id="CAF94416.1"/>
    </source>
</evidence>
<gene>
    <name evidence="2" type="ORF">GSTENG00010482001</name>
</gene>
<keyword evidence="1" id="KW-0812">Transmembrane</keyword>
<dbReference type="KEGG" id="tng:GSTEN00010482G001"/>
<keyword evidence="1" id="KW-1133">Transmembrane helix</keyword>
<dbReference type="AlphaFoldDB" id="Q4SY66"/>
<proteinExistence type="predicted"/>
<dbReference type="EMBL" id="CAAE01012167">
    <property type="protein sequence ID" value="CAF94416.1"/>
    <property type="molecule type" value="Genomic_DNA"/>
</dbReference>
<feature type="transmembrane region" description="Helical" evidence="1">
    <location>
        <begin position="59"/>
        <end position="79"/>
    </location>
</feature>
<protein>
    <submittedName>
        <fullName evidence="2">(spotted green pufferfish) hypothetical protein</fullName>
    </submittedName>
</protein>